<evidence type="ECO:0000313" key="2">
    <source>
        <dbReference type="EMBL" id="GKH01797.1"/>
    </source>
</evidence>
<dbReference type="Proteomes" id="UP001055091">
    <property type="component" value="Unassembled WGS sequence"/>
</dbReference>
<evidence type="ECO:0000256" key="1">
    <source>
        <dbReference type="SAM" id="Coils"/>
    </source>
</evidence>
<protein>
    <recommendedName>
        <fullName evidence="6">DUF2383 domain-containing protein</fullName>
    </recommendedName>
</protein>
<feature type="coiled-coil region" evidence="1">
    <location>
        <begin position="31"/>
        <end position="58"/>
    </location>
</feature>
<reference evidence="2" key="2">
    <citation type="submission" date="2022-01" db="EMBL/GenBank/DDBJ databases">
        <title>Novel bile acid biosynthetic pathways are enriched in the microbiome of centenarians.</title>
        <authorList>
            <person name="Sato Y."/>
            <person name="Atarashi K."/>
            <person name="Plichta R.D."/>
            <person name="Arai Y."/>
            <person name="Sasajima S."/>
            <person name="Kearney M.S."/>
            <person name="Suda W."/>
            <person name="Takeshita K."/>
            <person name="Sasaki T."/>
            <person name="Okamoto S."/>
            <person name="Skelly N.A."/>
            <person name="Okamura Y."/>
            <person name="Vlamakis H."/>
            <person name="Li Y."/>
            <person name="Tanoue T."/>
            <person name="Takei H."/>
            <person name="Nittono H."/>
            <person name="Narushima S."/>
            <person name="Irie J."/>
            <person name="Itoh H."/>
            <person name="Moriya K."/>
            <person name="Sugiura Y."/>
            <person name="Suematsu M."/>
            <person name="Moritoki N."/>
            <person name="Shibata S."/>
            <person name="Littman R.D."/>
            <person name="Fischbach A.M."/>
            <person name="Uwamino Y."/>
            <person name="Inoue T."/>
            <person name="Honda A."/>
            <person name="Hattori M."/>
            <person name="Murai T."/>
            <person name="Xavier J.R."/>
            <person name="Hirose N."/>
            <person name="Honda K."/>
        </authorList>
    </citation>
    <scope>NUCLEOTIDE SEQUENCE</scope>
    <source>
        <strain evidence="2">CE91-St55</strain>
    </source>
</reference>
<dbReference type="RefSeq" id="WP_006771448.1">
    <property type="nucleotide sequence ID" value="NZ_BQNJ01000001.1"/>
</dbReference>
<dbReference type="GeneID" id="93152627"/>
<organism evidence="2 5">
    <name type="scientific">Hungatella hathewayi</name>
    <dbReference type="NCBI Taxonomy" id="154046"/>
    <lineage>
        <taxon>Bacteria</taxon>
        <taxon>Bacillati</taxon>
        <taxon>Bacillota</taxon>
        <taxon>Clostridia</taxon>
        <taxon>Lachnospirales</taxon>
        <taxon>Lachnospiraceae</taxon>
        <taxon>Hungatella</taxon>
    </lineage>
</organism>
<evidence type="ECO:0000313" key="4">
    <source>
        <dbReference type="Proteomes" id="UP000434223"/>
    </source>
</evidence>
<reference evidence="3 4" key="1">
    <citation type="submission" date="2019-09" db="EMBL/GenBank/DDBJ databases">
        <title>Draft genome sequencing of Hungatella hathewayi 123Y-2.</title>
        <authorList>
            <person name="Lv Q."/>
            <person name="Li S."/>
        </authorList>
    </citation>
    <scope>NUCLEOTIDE SEQUENCE [LARGE SCALE GENOMIC DNA]</scope>
    <source>
        <strain evidence="3 4">123Y-2</strain>
    </source>
</reference>
<accession>A0A174X6X3</accession>
<dbReference type="AlphaFoldDB" id="A0A174X6X3"/>
<comment type="caution">
    <text evidence="2">The sequence shown here is derived from an EMBL/GenBank/DDBJ whole genome shotgun (WGS) entry which is preliminary data.</text>
</comment>
<dbReference type="EMBL" id="WNME01000012">
    <property type="protein sequence ID" value="MUB64934.1"/>
    <property type="molecule type" value="Genomic_DNA"/>
</dbReference>
<sequence>MSADAEMLNFVYQNSQMGVETLNQLLPMIDNEAFKKRIEAQLKEYKQIHEEAKELLNRHGYDEKGIGALEKIMTYLMIDMKTLMDKSSSHIAEMLIQGSNMGIIDAVKRINQYEKEAEKEVTALMKRLLKFEENNVERLKDAL</sequence>
<dbReference type="OrthoDB" id="9792639at2"/>
<dbReference type="EMBL" id="BQNJ01000001">
    <property type="protein sequence ID" value="GKH01797.1"/>
    <property type="molecule type" value="Genomic_DNA"/>
</dbReference>
<dbReference type="Proteomes" id="UP000434223">
    <property type="component" value="Unassembled WGS sequence"/>
</dbReference>
<keyword evidence="1" id="KW-0175">Coiled coil</keyword>
<evidence type="ECO:0008006" key="6">
    <source>
        <dbReference type="Google" id="ProtNLM"/>
    </source>
</evidence>
<gene>
    <name evidence="2" type="ORF">CE91St55_37780</name>
    <name evidence="3" type="ORF">GNE07_18055</name>
</gene>
<proteinExistence type="predicted"/>
<evidence type="ECO:0000313" key="3">
    <source>
        <dbReference type="EMBL" id="MUB64934.1"/>
    </source>
</evidence>
<evidence type="ECO:0000313" key="5">
    <source>
        <dbReference type="Proteomes" id="UP001055091"/>
    </source>
</evidence>
<name>A0A174X6X3_9FIRM</name>